<dbReference type="EMBL" id="ABOX02000011">
    <property type="protein sequence ID" value="EEF61167.1"/>
    <property type="molecule type" value="Genomic_DNA"/>
</dbReference>
<accession>B9XG05</accession>
<organism evidence="1 2">
    <name type="scientific">Pedosphaera parvula (strain Ellin514)</name>
    <dbReference type="NCBI Taxonomy" id="320771"/>
    <lineage>
        <taxon>Bacteria</taxon>
        <taxon>Pseudomonadati</taxon>
        <taxon>Verrucomicrobiota</taxon>
        <taxon>Pedosphaerae</taxon>
        <taxon>Pedosphaerales</taxon>
        <taxon>Pedosphaeraceae</taxon>
        <taxon>Pedosphaera</taxon>
    </lineage>
</organism>
<evidence type="ECO:0000313" key="2">
    <source>
        <dbReference type="Proteomes" id="UP000003688"/>
    </source>
</evidence>
<proteinExistence type="predicted"/>
<evidence type="ECO:0000313" key="1">
    <source>
        <dbReference type="EMBL" id="EEF61167.1"/>
    </source>
</evidence>
<name>B9XG05_PEDPL</name>
<keyword evidence="2" id="KW-1185">Reference proteome</keyword>
<protein>
    <submittedName>
        <fullName evidence="1">Uncharacterized protein</fullName>
    </submittedName>
</protein>
<dbReference type="STRING" id="320771.Cflav_PD3884"/>
<gene>
    <name evidence="1" type="ORF">Cflav_PD3884</name>
</gene>
<dbReference type="Proteomes" id="UP000003688">
    <property type="component" value="Unassembled WGS sequence"/>
</dbReference>
<comment type="caution">
    <text evidence="1">The sequence shown here is derived from an EMBL/GenBank/DDBJ whole genome shotgun (WGS) entry which is preliminary data.</text>
</comment>
<sequence>MSHELGDKMEKRFHLKNGPFWGCGRDSTVQGGYGSYEVEQSPA</sequence>
<reference evidence="1 2" key="1">
    <citation type="journal article" date="2011" name="J. Bacteriol.">
        <title>Genome sequence of 'Pedosphaera parvula' Ellin514, an aerobic Verrucomicrobial isolate from pasture soil.</title>
        <authorList>
            <person name="Kant R."/>
            <person name="van Passel M.W."/>
            <person name="Sangwan P."/>
            <person name="Palva A."/>
            <person name="Lucas S."/>
            <person name="Copeland A."/>
            <person name="Lapidus A."/>
            <person name="Glavina Del Rio T."/>
            <person name="Dalin E."/>
            <person name="Tice H."/>
            <person name="Bruce D."/>
            <person name="Goodwin L."/>
            <person name="Pitluck S."/>
            <person name="Chertkov O."/>
            <person name="Larimer F.W."/>
            <person name="Land M.L."/>
            <person name="Hauser L."/>
            <person name="Brettin T.S."/>
            <person name="Detter J.C."/>
            <person name="Han S."/>
            <person name="de Vos W.M."/>
            <person name="Janssen P.H."/>
            <person name="Smidt H."/>
        </authorList>
    </citation>
    <scope>NUCLEOTIDE SEQUENCE [LARGE SCALE GENOMIC DNA]</scope>
    <source>
        <strain evidence="1 2">Ellin514</strain>
    </source>
</reference>
<dbReference type="AlphaFoldDB" id="B9XG05"/>